<dbReference type="RefSeq" id="WP_130914774.1">
    <property type="nucleotide sequence ID" value="NZ_LR215974.1"/>
</dbReference>
<dbReference type="AlphaFoldDB" id="A0A4V6IDS0"/>
<dbReference type="KEGG" id="ctai:NCTC12078_02595"/>
<evidence type="ECO:0000313" key="1">
    <source>
        <dbReference type="EMBL" id="VFB04564.1"/>
    </source>
</evidence>
<organism evidence="1 2">
    <name type="scientific">Chryseobacterium taihuense</name>
    <dbReference type="NCBI Taxonomy" id="1141221"/>
    <lineage>
        <taxon>Bacteria</taxon>
        <taxon>Pseudomonadati</taxon>
        <taxon>Bacteroidota</taxon>
        <taxon>Flavobacteriia</taxon>
        <taxon>Flavobacteriales</taxon>
        <taxon>Weeksellaceae</taxon>
        <taxon>Chryseobacterium group</taxon>
        <taxon>Chryseobacterium</taxon>
    </lineage>
</organism>
<name>A0A4V6IDS0_9FLAO</name>
<sequence>MKKHFLAYIFIGFVLVSCGSDEDSLQKIDQKLQIFMKDASGKDLVNPTKVGSYSGITWNDELAPTDVANVNFSRQMLSDSTYYMEYLAGATRQLVSESADGNKIYRSEILFSLTKKISDTEFAPVETDTLEIFYRLNPSVFEVSQVYYNNVLQFSKIPDQPNVVTIIK</sequence>
<proteinExistence type="predicted"/>
<gene>
    <name evidence="1" type="ORF">NCTC12078_02595</name>
</gene>
<protein>
    <submittedName>
        <fullName evidence="1">Uncharacterized protein</fullName>
    </submittedName>
</protein>
<dbReference type="EMBL" id="LR215974">
    <property type="protein sequence ID" value="VFB04564.1"/>
    <property type="molecule type" value="Genomic_DNA"/>
</dbReference>
<dbReference type="Proteomes" id="UP000290013">
    <property type="component" value="Chromosome"/>
</dbReference>
<dbReference type="PROSITE" id="PS51257">
    <property type="entry name" value="PROKAR_LIPOPROTEIN"/>
    <property type="match status" value="1"/>
</dbReference>
<reference evidence="1 2" key="1">
    <citation type="submission" date="2019-02" db="EMBL/GenBank/DDBJ databases">
        <authorList>
            <consortium name="Pathogen Informatics"/>
        </authorList>
    </citation>
    <scope>NUCLEOTIDE SEQUENCE [LARGE SCALE GENOMIC DNA]</scope>
    <source>
        <strain evidence="1 2">3012STDY6944375</strain>
    </source>
</reference>
<evidence type="ECO:0000313" key="2">
    <source>
        <dbReference type="Proteomes" id="UP000290013"/>
    </source>
</evidence>
<accession>A0A4V6IDS0</accession>